<proteinExistence type="predicted"/>
<dbReference type="EMBL" id="BARS01029719">
    <property type="protein sequence ID" value="GAG07737.1"/>
    <property type="molecule type" value="Genomic_DNA"/>
</dbReference>
<dbReference type="AlphaFoldDB" id="X0V8P3"/>
<comment type="caution">
    <text evidence="1">The sequence shown here is derived from an EMBL/GenBank/DDBJ whole genome shotgun (WGS) entry which is preliminary data.</text>
</comment>
<sequence length="39" mass="4525">MTPQQMQDRKIKSPTDAVAAVKRFGKALRLLKRWREAQA</sequence>
<accession>X0V8P3</accession>
<reference evidence="1" key="1">
    <citation type="journal article" date="2014" name="Front. Microbiol.">
        <title>High frequency of phylogenetically diverse reductive dehalogenase-homologous genes in deep subseafloor sedimentary metagenomes.</title>
        <authorList>
            <person name="Kawai M."/>
            <person name="Futagami T."/>
            <person name="Toyoda A."/>
            <person name="Takaki Y."/>
            <person name="Nishi S."/>
            <person name="Hori S."/>
            <person name="Arai W."/>
            <person name="Tsubouchi T."/>
            <person name="Morono Y."/>
            <person name="Uchiyama I."/>
            <person name="Ito T."/>
            <person name="Fujiyama A."/>
            <person name="Inagaki F."/>
            <person name="Takami H."/>
        </authorList>
    </citation>
    <scope>NUCLEOTIDE SEQUENCE</scope>
    <source>
        <strain evidence="1">Expedition CK06-06</strain>
    </source>
</reference>
<feature type="non-terminal residue" evidence="1">
    <location>
        <position position="39"/>
    </location>
</feature>
<evidence type="ECO:0000313" key="1">
    <source>
        <dbReference type="EMBL" id="GAG07737.1"/>
    </source>
</evidence>
<protein>
    <submittedName>
        <fullName evidence="1">Uncharacterized protein</fullName>
    </submittedName>
</protein>
<name>X0V8P3_9ZZZZ</name>
<gene>
    <name evidence="1" type="ORF">S01H1_46410</name>
</gene>
<organism evidence="1">
    <name type="scientific">marine sediment metagenome</name>
    <dbReference type="NCBI Taxonomy" id="412755"/>
    <lineage>
        <taxon>unclassified sequences</taxon>
        <taxon>metagenomes</taxon>
        <taxon>ecological metagenomes</taxon>
    </lineage>
</organism>